<gene>
    <name evidence="9" type="primary">folK</name>
    <name evidence="9" type="ORF">ENS41_02630</name>
</gene>
<reference evidence="9" key="1">
    <citation type="journal article" date="2020" name="mSystems">
        <title>Genome- and Community-Level Interaction Insights into Carbon Utilization and Element Cycling Functions of Hydrothermarchaeota in Hydrothermal Sediment.</title>
        <authorList>
            <person name="Zhou Z."/>
            <person name="Liu Y."/>
            <person name="Xu W."/>
            <person name="Pan J."/>
            <person name="Luo Z.H."/>
            <person name="Li M."/>
        </authorList>
    </citation>
    <scope>NUCLEOTIDE SEQUENCE [LARGE SCALE GENOMIC DNA]</scope>
    <source>
        <strain evidence="9">SpSt-488</strain>
    </source>
</reference>
<dbReference type="InterPro" id="IPR000550">
    <property type="entry name" value="Hppk"/>
</dbReference>
<keyword evidence="6" id="KW-0067">ATP-binding</keyword>
<evidence type="ECO:0000256" key="4">
    <source>
        <dbReference type="ARBA" id="ARBA00022741"/>
    </source>
</evidence>
<dbReference type="GO" id="GO:0046654">
    <property type="term" value="P:tetrahydrofolate biosynthetic process"/>
    <property type="evidence" value="ECO:0007669"/>
    <property type="project" value="UniProtKB-UniPathway"/>
</dbReference>
<keyword evidence="3 9" id="KW-0808">Transferase</keyword>
<dbReference type="PROSITE" id="PS00794">
    <property type="entry name" value="HPPK"/>
    <property type="match status" value="1"/>
</dbReference>
<evidence type="ECO:0000256" key="2">
    <source>
        <dbReference type="ARBA" id="ARBA00013253"/>
    </source>
</evidence>
<keyword evidence="7" id="KW-0289">Folate biosynthesis</keyword>
<dbReference type="GO" id="GO:0016301">
    <property type="term" value="F:kinase activity"/>
    <property type="evidence" value="ECO:0007669"/>
    <property type="project" value="UniProtKB-KW"/>
</dbReference>
<dbReference type="AlphaFoldDB" id="A0A7C4CAT6"/>
<organism evidence="9">
    <name type="scientific">candidate division WOR-3 bacterium</name>
    <dbReference type="NCBI Taxonomy" id="2052148"/>
    <lineage>
        <taxon>Bacteria</taxon>
        <taxon>Bacteria division WOR-3</taxon>
    </lineage>
</organism>
<dbReference type="GO" id="GO:0046656">
    <property type="term" value="P:folic acid biosynthetic process"/>
    <property type="evidence" value="ECO:0007669"/>
    <property type="project" value="UniProtKB-KW"/>
</dbReference>
<dbReference type="PANTHER" id="PTHR43071:SF1">
    <property type="entry name" value="2-AMINO-4-HYDROXY-6-HYDROXYMETHYLDIHYDROPTERIDINE PYROPHOSPHOKINASE"/>
    <property type="match status" value="1"/>
</dbReference>
<dbReference type="NCBIfam" id="TIGR01498">
    <property type="entry name" value="folK"/>
    <property type="match status" value="1"/>
</dbReference>
<evidence type="ECO:0000256" key="5">
    <source>
        <dbReference type="ARBA" id="ARBA00022777"/>
    </source>
</evidence>
<proteinExistence type="predicted"/>
<dbReference type="EMBL" id="DSUT01000045">
    <property type="protein sequence ID" value="HGK27833.1"/>
    <property type="molecule type" value="Genomic_DNA"/>
</dbReference>
<dbReference type="GO" id="GO:0005524">
    <property type="term" value="F:ATP binding"/>
    <property type="evidence" value="ECO:0007669"/>
    <property type="project" value="UniProtKB-KW"/>
</dbReference>
<evidence type="ECO:0000256" key="6">
    <source>
        <dbReference type="ARBA" id="ARBA00022840"/>
    </source>
</evidence>
<keyword evidence="4" id="KW-0547">Nucleotide-binding</keyword>
<evidence type="ECO:0000256" key="7">
    <source>
        <dbReference type="ARBA" id="ARBA00022909"/>
    </source>
</evidence>
<evidence type="ECO:0000256" key="3">
    <source>
        <dbReference type="ARBA" id="ARBA00022679"/>
    </source>
</evidence>
<dbReference type="CDD" id="cd00483">
    <property type="entry name" value="HPPK"/>
    <property type="match status" value="1"/>
</dbReference>
<dbReference type="SUPFAM" id="SSF55083">
    <property type="entry name" value="6-hydroxymethyl-7,8-dihydropterin pyrophosphokinase, HPPK"/>
    <property type="match status" value="1"/>
</dbReference>
<feature type="domain" description="7,8-dihydro-6-hydroxymethylpterin-pyrophosphokinase" evidence="8">
    <location>
        <begin position="85"/>
        <end position="96"/>
    </location>
</feature>
<keyword evidence="5 9" id="KW-0418">Kinase</keyword>
<dbReference type="GO" id="GO:0003848">
    <property type="term" value="F:2-amino-4-hydroxy-6-hydroxymethyldihydropteridine diphosphokinase activity"/>
    <property type="evidence" value="ECO:0007669"/>
    <property type="project" value="UniProtKB-EC"/>
</dbReference>
<dbReference type="PANTHER" id="PTHR43071">
    <property type="entry name" value="2-AMINO-4-HYDROXY-6-HYDROXYMETHYLDIHYDROPTERIDINE PYROPHOSPHOKINASE"/>
    <property type="match status" value="1"/>
</dbReference>
<accession>A0A7C4CAT6</accession>
<dbReference type="UniPathway" id="UPA00077">
    <property type="reaction ID" value="UER00155"/>
</dbReference>
<dbReference type="InterPro" id="IPR035907">
    <property type="entry name" value="Hppk_sf"/>
</dbReference>
<comment type="caution">
    <text evidence="9">The sequence shown here is derived from an EMBL/GenBank/DDBJ whole genome shotgun (WGS) entry which is preliminary data.</text>
</comment>
<evidence type="ECO:0000313" key="9">
    <source>
        <dbReference type="EMBL" id="HGK27833.1"/>
    </source>
</evidence>
<protein>
    <recommendedName>
        <fullName evidence="2">2-amino-4-hydroxy-6-hydroxymethyldihydropteridine diphosphokinase</fullName>
        <ecNumber evidence="2">2.7.6.3</ecNumber>
    </recommendedName>
</protein>
<dbReference type="EC" id="2.7.6.3" evidence="2"/>
<comment type="pathway">
    <text evidence="1">Cofactor biosynthesis; tetrahydrofolate biosynthesis; 2-amino-4-hydroxy-6-hydroxymethyl-7,8-dihydropteridine diphosphate from 7,8-dihydroneopterin triphosphate: step 4/4.</text>
</comment>
<evidence type="ECO:0000256" key="1">
    <source>
        <dbReference type="ARBA" id="ARBA00005051"/>
    </source>
</evidence>
<name>A0A7C4CAT6_UNCW3</name>
<evidence type="ECO:0000259" key="8">
    <source>
        <dbReference type="PROSITE" id="PS00794"/>
    </source>
</evidence>
<sequence length="159" mass="17246">MTAAYLGLGSNLGRREALLEQATAALAALGNVVRSNWYETEPVGMDDAGPFLNGCVRLETGLEARELLDRTTEIECRLGRDPARRAGPRTIDIDLLFYGDEVIHAPGLDVPHPRLHQRAFVLVPLKELAPQLRHPELGRTVAEMAAAVGTAGVRKRSGT</sequence>
<dbReference type="Gene3D" id="3.30.70.560">
    <property type="entry name" value="7,8-Dihydro-6-hydroxymethylpterin-pyrophosphokinase HPPK"/>
    <property type="match status" value="1"/>
</dbReference>
<dbReference type="Pfam" id="PF01288">
    <property type="entry name" value="HPPK"/>
    <property type="match status" value="1"/>
</dbReference>